<evidence type="ECO:0000313" key="3">
    <source>
        <dbReference type="Proteomes" id="UP001482620"/>
    </source>
</evidence>
<feature type="region of interest" description="Disordered" evidence="1">
    <location>
        <begin position="30"/>
        <end position="68"/>
    </location>
</feature>
<feature type="region of interest" description="Disordered" evidence="1">
    <location>
        <begin position="254"/>
        <end position="290"/>
    </location>
</feature>
<evidence type="ECO:0000313" key="2">
    <source>
        <dbReference type="EMBL" id="MEQ2227572.1"/>
    </source>
</evidence>
<dbReference type="Proteomes" id="UP001482620">
    <property type="component" value="Unassembled WGS sequence"/>
</dbReference>
<feature type="compositionally biased region" description="Basic and acidic residues" evidence="1">
    <location>
        <begin position="280"/>
        <end position="290"/>
    </location>
</feature>
<organism evidence="2 3">
    <name type="scientific">Ilyodon furcidens</name>
    <name type="common">goldbreast splitfin</name>
    <dbReference type="NCBI Taxonomy" id="33524"/>
    <lineage>
        <taxon>Eukaryota</taxon>
        <taxon>Metazoa</taxon>
        <taxon>Chordata</taxon>
        <taxon>Craniata</taxon>
        <taxon>Vertebrata</taxon>
        <taxon>Euteleostomi</taxon>
        <taxon>Actinopterygii</taxon>
        <taxon>Neopterygii</taxon>
        <taxon>Teleostei</taxon>
        <taxon>Neoteleostei</taxon>
        <taxon>Acanthomorphata</taxon>
        <taxon>Ovalentaria</taxon>
        <taxon>Atherinomorphae</taxon>
        <taxon>Cyprinodontiformes</taxon>
        <taxon>Goodeidae</taxon>
        <taxon>Ilyodon</taxon>
    </lineage>
</organism>
<protein>
    <submittedName>
        <fullName evidence="2">Uncharacterized protein</fullName>
    </submittedName>
</protein>
<gene>
    <name evidence="2" type="ORF">ILYODFUR_038982</name>
</gene>
<dbReference type="EMBL" id="JAHRIQ010022291">
    <property type="protein sequence ID" value="MEQ2227572.1"/>
    <property type="molecule type" value="Genomic_DNA"/>
</dbReference>
<accession>A0ABV0T7K4</accession>
<feature type="compositionally biased region" description="Low complexity" evidence="1">
    <location>
        <begin position="45"/>
        <end position="68"/>
    </location>
</feature>
<keyword evidence="3" id="KW-1185">Reference proteome</keyword>
<comment type="caution">
    <text evidence="2">The sequence shown here is derived from an EMBL/GenBank/DDBJ whole genome shotgun (WGS) entry which is preliminary data.</text>
</comment>
<feature type="compositionally biased region" description="Polar residues" evidence="1">
    <location>
        <begin position="33"/>
        <end position="44"/>
    </location>
</feature>
<proteinExistence type="predicted"/>
<sequence length="322" mass="35725">MEHFPVCKSNSPYVCEAREKMAIYKLPEGETLGASSATSPNTKPTTSDGVSPSSSSDSSTDTSVVTTPPSWISRLNEVRPKQRRNCKSPANGMYYVPIWSLMATTPCSVYSDSLSNKTSSDSVYPASSCSKTSATNGVSSVSLKSEASTPEGEFCDQNKKILTSSLKKTSTMTDTTNTKEMTTKSSCKHVRFNPIVTYLDKQCLHPADISDQQEKIQTSSPKKSSTVTDVKTKNDCKVVRFNPAIFNTKAPELADQMNKQHKTKEPLTKGSENTKAPVPDNEKRSENTSHLVEVKTRKKYWKRIQKFFRNINWFCFCTPTNT</sequence>
<reference evidence="2 3" key="1">
    <citation type="submission" date="2021-06" db="EMBL/GenBank/DDBJ databases">
        <authorList>
            <person name="Palmer J.M."/>
        </authorList>
    </citation>
    <scope>NUCLEOTIDE SEQUENCE [LARGE SCALE GENOMIC DNA]</scope>
    <source>
        <strain evidence="3">if_2019</strain>
        <tissue evidence="2">Muscle</tissue>
    </source>
</reference>
<name>A0ABV0T7K4_9TELE</name>
<evidence type="ECO:0000256" key="1">
    <source>
        <dbReference type="SAM" id="MobiDB-lite"/>
    </source>
</evidence>